<evidence type="ECO:0000256" key="1">
    <source>
        <dbReference type="SAM" id="MobiDB-lite"/>
    </source>
</evidence>
<feature type="compositionally biased region" description="Basic and acidic residues" evidence="1">
    <location>
        <begin position="10"/>
        <end position="29"/>
    </location>
</feature>
<feature type="region of interest" description="Disordered" evidence="1">
    <location>
        <begin position="1"/>
        <end position="86"/>
    </location>
</feature>
<protein>
    <submittedName>
        <fullName evidence="2">Uncharacterized protein</fullName>
    </submittedName>
</protein>
<proteinExistence type="predicted"/>
<sequence length="86" mass="9898">IIPKPSEPPRQPESHPEETEEELREHQALLDEPYLDRLPGQKEAHTLAGVQVKQEPIESDEEEADPTREAEPGQRPPTEQELLFRQ</sequence>
<feature type="non-terminal residue" evidence="2">
    <location>
        <position position="86"/>
    </location>
</feature>
<name>A0A5E4DBI6_MARMO</name>
<evidence type="ECO:0000313" key="3">
    <source>
        <dbReference type="Proteomes" id="UP000335636"/>
    </source>
</evidence>
<feature type="non-terminal residue" evidence="2">
    <location>
        <position position="1"/>
    </location>
</feature>
<evidence type="ECO:0000313" key="2">
    <source>
        <dbReference type="EMBL" id="VTJ91644.1"/>
    </source>
</evidence>
<reference evidence="2" key="1">
    <citation type="submission" date="2019-04" db="EMBL/GenBank/DDBJ databases">
        <authorList>
            <person name="Alioto T."/>
            <person name="Alioto T."/>
        </authorList>
    </citation>
    <scope>NUCLEOTIDE SEQUENCE [LARGE SCALE GENOMIC DNA]</scope>
</reference>
<dbReference type="AlphaFoldDB" id="A0A5E4DBI6"/>
<gene>
    <name evidence="2" type="ORF">MONAX_5E000328</name>
</gene>
<dbReference type="Proteomes" id="UP000335636">
    <property type="component" value="Unassembled WGS sequence"/>
</dbReference>
<keyword evidence="3" id="KW-1185">Reference proteome</keyword>
<organism evidence="2 3">
    <name type="scientific">Marmota monax</name>
    <name type="common">Woodchuck</name>
    <dbReference type="NCBI Taxonomy" id="9995"/>
    <lineage>
        <taxon>Eukaryota</taxon>
        <taxon>Metazoa</taxon>
        <taxon>Chordata</taxon>
        <taxon>Craniata</taxon>
        <taxon>Vertebrata</taxon>
        <taxon>Euteleostomi</taxon>
        <taxon>Mammalia</taxon>
        <taxon>Eutheria</taxon>
        <taxon>Euarchontoglires</taxon>
        <taxon>Glires</taxon>
        <taxon>Rodentia</taxon>
        <taxon>Sciuromorpha</taxon>
        <taxon>Sciuridae</taxon>
        <taxon>Xerinae</taxon>
        <taxon>Marmotini</taxon>
        <taxon>Marmota</taxon>
    </lineage>
</organism>
<dbReference type="EMBL" id="CABDUW010010134">
    <property type="protein sequence ID" value="VTJ91644.1"/>
    <property type="molecule type" value="Genomic_DNA"/>
</dbReference>
<comment type="caution">
    <text evidence="2">The sequence shown here is derived from an EMBL/GenBank/DDBJ whole genome shotgun (WGS) entry which is preliminary data.</text>
</comment>
<accession>A0A5E4DBI6</accession>